<dbReference type="RefSeq" id="WP_283535242.1">
    <property type="nucleotide sequence ID" value="NZ_CP073633.1"/>
</dbReference>
<dbReference type="AlphaFoldDB" id="A0AAX3WB19"/>
<protein>
    <submittedName>
        <fullName evidence="1">Uncharacterized protein</fullName>
    </submittedName>
</protein>
<accession>A0AAX3WB19</accession>
<name>A0AAX3WB19_METEX</name>
<organism evidence="1 2">
    <name type="scientific">Methylorubrum extorquens</name>
    <name type="common">Methylobacterium dichloromethanicum</name>
    <name type="synonym">Methylobacterium extorquens</name>
    <dbReference type="NCBI Taxonomy" id="408"/>
    <lineage>
        <taxon>Bacteria</taxon>
        <taxon>Pseudomonadati</taxon>
        <taxon>Pseudomonadota</taxon>
        <taxon>Alphaproteobacteria</taxon>
        <taxon>Hyphomicrobiales</taxon>
        <taxon>Methylobacteriaceae</taxon>
        <taxon>Methylorubrum</taxon>
    </lineage>
</organism>
<evidence type="ECO:0000313" key="2">
    <source>
        <dbReference type="Proteomes" id="UP001223720"/>
    </source>
</evidence>
<gene>
    <name evidence="1" type="ORF">KEC54_20040</name>
</gene>
<sequence length="48" mass="5168">MCPRPDTAGPVMAALAGDARVQVAALDPQFEAAIRAIRQAPPKRRARR</sequence>
<dbReference type="EMBL" id="CP073633">
    <property type="protein sequence ID" value="WHQ68637.1"/>
    <property type="molecule type" value="Genomic_DNA"/>
</dbReference>
<proteinExistence type="predicted"/>
<dbReference type="Proteomes" id="UP001223720">
    <property type="component" value="Chromosome"/>
</dbReference>
<evidence type="ECO:0000313" key="1">
    <source>
        <dbReference type="EMBL" id="WHQ68637.1"/>
    </source>
</evidence>
<reference evidence="1" key="1">
    <citation type="journal article" date="2022" name="Biotechnol. Bioprocess Eng.">
        <title>Pan-genome Analysis Reveals Comparative Genomic Features of Central Metabolic Pathways in Methylorubrum extorquens.</title>
        <authorList>
            <person name="Lee G.M."/>
            <person name="Scott-Nevros Z.K."/>
            <person name="Lee S.-M."/>
            <person name="Kim D."/>
        </authorList>
    </citation>
    <scope>NUCLEOTIDE SEQUENCE</scope>
    <source>
        <strain evidence="1">ATCC 55366</strain>
    </source>
</reference>